<dbReference type="AlphaFoldDB" id="A0A2T0KMI2"/>
<feature type="transmembrane region" description="Helical" evidence="1">
    <location>
        <begin position="20"/>
        <end position="47"/>
    </location>
</feature>
<feature type="transmembrane region" description="Helical" evidence="1">
    <location>
        <begin position="67"/>
        <end position="84"/>
    </location>
</feature>
<dbReference type="PROSITE" id="PS51257">
    <property type="entry name" value="PROKAR_LIPOPROTEIN"/>
    <property type="match status" value="1"/>
</dbReference>
<organism evidence="2 3">
    <name type="scientific">Actinoplanes italicus</name>
    <dbReference type="NCBI Taxonomy" id="113567"/>
    <lineage>
        <taxon>Bacteria</taxon>
        <taxon>Bacillati</taxon>
        <taxon>Actinomycetota</taxon>
        <taxon>Actinomycetes</taxon>
        <taxon>Micromonosporales</taxon>
        <taxon>Micromonosporaceae</taxon>
        <taxon>Actinoplanes</taxon>
    </lineage>
</organism>
<evidence type="ECO:0000256" key="1">
    <source>
        <dbReference type="SAM" id="Phobius"/>
    </source>
</evidence>
<comment type="caution">
    <text evidence="2">The sequence shown here is derived from an EMBL/GenBank/DDBJ whole genome shotgun (WGS) entry which is preliminary data.</text>
</comment>
<evidence type="ECO:0000313" key="2">
    <source>
        <dbReference type="EMBL" id="PRX24838.1"/>
    </source>
</evidence>
<accession>A0A2T0KMI2</accession>
<keyword evidence="3" id="KW-1185">Reference proteome</keyword>
<dbReference type="RefSeq" id="WP_106316290.1">
    <property type="nucleotide sequence ID" value="NZ_BOMO01000008.1"/>
</dbReference>
<dbReference type="EMBL" id="PVMZ01000002">
    <property type="protein sequence ID" value="PRX24838.1"/>
    <property type="molecule type" value="Genomic_DNA"/>
</dbReference>
<keyword evidence="1" id="KW-1133">Transmembrane helix</keyword>
<keyword evidence="1" id="KW-0472">Membrane</keyword>
<gene>
    <name evidence="2" type="ORF">CLV67_102618</name>
</gene>
<dbReference type="Proteomes" id="UP000239415">
    <property type="component" value="Unassembled WGS sequence"/>
</dbReference>
<keyword evidence="1" id="KW-0812">Transmembrane</keyword>
<protein>
    <recommendedName>
        <fullName evidence="4">DUF4328 domain-containing protein</fullName>
    </recommendedName>
</protein>
<feature type="transmembrane region" description="Helical" evidence="1">
    <location>
        <begin position="142"/>
        <end position="164"/>
    </location>
</feature>
<evidence type="ECO:0008006" key="4">
    <source>
        <dbReference type="Google" id="ProtNLM"/>
    </source>
</evidence>
<feature type="transmembrane region" description="Helical" evidence="1">
    <location>
        <begin position="104"/>
        <end position="122"/>
    </location>
</feature>
<name>A0A2T0KMI2_9ACTN</name>
<reference evidence="2 3" key="1">
    <citation type="submission" date="2018-03" db="EMBL/GenBank/DDBJ databases">
        <title>Genomic Encyclopedia of Archaeal and Bacterial Type Strains, Phase II (KMG-II): from individual species to whole genera.</title>
        <authorList>
            <person name="Goeker M."/>
        </authorList>
    </citation>
    <scope>NUCLEOTIDE SEQUENCE [LARGE SCALE GENOMIC DNA]</scope>
    <source>
        <strain evidence="2 3">DSM 43146</strain>
    </source>
</reference>
<sequence length="190" mass="21337">MTERFFPENRPPRRWELGTLALVLTAVVACVFDTMTAVNAVFVRQYLLDGDTLPAVVRWCLANDKGIDLLGFLAILGYLLGFVAWRTRTVDHVRGRVPNPAKAIWHWTIPVWLVMLLVPFGVQEFASLEVSSPGYAVRIQELDIALHGLRGAAVLVLLLAVWVLRRRVHRAYAITDGVTWTPVMRPPGMP</sequence>
<proteinExistence type="predicted"/>
<evidence type="ECO:0000313" key="3">
    <source>
        <dbReference type="Proteomes" id="UP000239415"/>
    </source>
</evidence>